<evidence type="ECO:0000313" key="1">
    <source>
        <dbReference type="EMBL" id="ORX02420.1"/>
    </source>
</evidence>
<reference evidence="1 2" key="1">
    <citation type="submission" date="2016-01" db="EMBL/GenBank/DDBJ databases">
        <title>The new phylogeny of the genus Mycobacterium.</title>
        <authorList>
            <person name="Tarcisio F."/>
            <person name="Conor M."/>
            <person name="Antonella G."/>
            <person name="Elisabetta G."/>
            <person name="Giulia F.S."/>
            <person name="Sara T."/>
            <person name="Anna F."/>
            <person name="Clotilde B."/>
            <person name="Roberto B."/>
            <person name="Veronica D.S."/>
            <person name="Fabio R."/>
            <person name="Monica P."/>
            <person name="Olivier J."/>
            <person name="Enrico T."/>
            <person name="Nicola S."/>
        </authorList>
    </citation>
    <scope>NUCLEOTIDE SEQUENCE [LARGE SCALE GENOMIC DNA]</scope>
    <source>
        <strain evidence="1 2">DSM 44153</strain>
    </source>
</reference>
<dbReference type="AlphaFoldDB" id="A0A1X2EHQ2"/>
<gene>
    <name evidence="1" type="ORF">AWC30_12650</name>
</gene>
<comment type="caution">
    <text evidence="1">The sequence shown here is derived from an EMBL/GenBank/DDBJ whole genome shotgun (WGS) entry which is preliminary data.</text>
</comment>
<dbReference type="Gene3D" id="1.20.20.20">
    <property type="entry name" value="Haemophore, haem-binding domain"/>
    <property type="match status" value="1"/>
</dbReference>
<dbReference type="RefSeq" id="WP_085110541.1">
    <property type="nucleotide sequence ID" value="NZ_JACKSN010000070.1"/>
</dbReference>
<accession>A0A1X2EHQ2</accession>
<protein>
    <submittedName>
        <fullName evidence="1">Uncharacterized protein</fullName>
    </submittedName>
</protein>
<evidence type="ECO:0000313" key="2">
    <source>
        <dbReference type="Proteomes" id="UP000193090"/>
    </source>
</evidence>
<proteinExistence type="predicted"/>
<dbReference type="Proteomes" id="UP000193090">
    <property type="component" value="Unassembled WGS sequence"/>
</dbReference>
<dbReference type="EMBL" id="LQPZ01000032">
    <property type="protein sequence ID" value="ORX02420.1"/>
    <property type="molecule type" value="Genomic_DNA"/>
</dbReference>
<organism evidence="1 2">
    <name type="scientific">Mycolicibacillus trivialis</name>
    <dbReference type="NCBI Taxonomy" id="1798"/>
    <lineage>
        <taxon>Bacteria</taxon>
        <taxon>Bacillati</taxon>
        <taxon>Actinomycetota</taxon>
        <taxon>Actinomycetes</taxon>
        <taxon>Mycobacteriales</taxon>
        <taxon>Mycobacteriaceae</taxon>
        <taxon>Mycolicibacillus</taxon>
    </lineage>
</organism>
<name>A0A1X2EHQ2_9MYCO</name>
<dbReference type="InterPro" id="IPR038378">
    <property type="entry name" value="MHB_sf"/>
</dbReference>
<keyword evidence="2" id="KW-1185">Reference proteome</keyword>
<dbReference type="STRING" id="1798.AWC30_12650"/>
<sequence length="98" mass="10194">MTALPGGSGRRLRAGIALVGIAVALVGGSPVAAADPQQCDTTVGQSVDAYLQRHPDIKQELADKGRAESPGSPDPVLSYLQRHPHVRQALVTLSQQCA</sequence>